<dbReference type="Proteomes" id="UP000189705">
    <property type="component" value="Unplaced"/>
</dbReference>
<gene>
    <name evidence="2" type="primary">LOC112550808</name>
</gene>
<dbReference type="RefSeq" id="XP_025063659.1">
    <property type="nucleotide sequence ID" value="XM_025207874.1"/>
</dbReference>
<dbReference type="GeneID" id="112550808"/>
<name>A0A3Q0GV63_ALLSI</name>
<dbReference type="AlphaFoldDB" id="A0A3Q0GV63"/>
<dbReference type="KEGG" id="asn:112550808"/>
<evidence type="ECO:0000313" key="1">
    <source>
        <dbReference type="Proteomes" id="UP000189705"/>
    </source>
</evidence>
<dbReference type="InParanoid" id="A0A3Q0GV63"/>
<organism evidence="1 2">
    <name type="scientific">Alligator sinensis</name>
    <name type="common">Chinese alligator</name>
    <dbReference type="NCBI Taxonomy" id="38654"/>
    <lineage>
        <taxon>Eukaryota</taxon>
        <taxon>Metazoa</taxon>
        <taxon>Chordata</taxon>
        <taxon>Craniata</taxon>
        <taxon>Vertebrata</taxon>
        <taxon>Euteleostomi</taxon>
        <taxon>Archelosauria</taxon>
        <taxon>Archosauria</taxon>
        <taxon>Crocodylia</taxon>
        <taxon>Alligatoridae</taxon>
        <taxon>Alligatorinae</taxon>
        <taxon>Alligator</taxon>
    </lineage>
</organism>
<protein>
    <submittedName>
        <fullName evidence="2">Uncharacterized protein LOC112550808 isoform X1</fullName>
    </submittedName>
</protein>
<evidence type="ECO:0000313" key="2">
    <source>
        <dbReference type="RefSeq" id="XP_025063659.1"/>
    </source>
</evidence>
<reference evidence="2" key="1">
    <citation type="submission" date="2025-08" db="UniProtKB">
        <authorList>
            <consortium name="RefSeq"/>
        </authorList>
    </citation>
    <scope>IDENTIFICATION</scope>
</reference>
<accession>A0A3Q0GV63</accession>
<keyword evidence="1" id="KW-1185">Reference proteome</keyword>
<proteinExistence type="predicted"/>
<sequence>MLLALCVQDTSRACPSCRAHLLQELKLAAPKQQRWILLFQDANSLKQLQTALVWKMQVLHMVFIRHYSRVIAVSTWPLLLYMALEAELFPGSLRTRGLKLSSLMMVREQKGAEVFQGTATELQPGSENGEQSKVSFVPVLGSKQQPGSFEQRVYEAAVVSEVVLGTYRWGAPEQQLEDFKEDTEASLKGQVSAGNVFQHSWGPSPQKIQHWDYSAATPFLHYHVLSIPLPPLTHQSISKRPFQPCCGWSSTEHSLGTQQQDPLPGYQPLAAATPHTAFDIPAQHAHSIT</sequence>